<dbReference type="InterPro" id="IPR002577">
    <property type="entry name" value="HTH_HxlR"/>
</dbReference>
<evidence type="ECO:0000256" key="2">
    <source>
        <dbReference type="ARBA" id="ARBA00023125"/>
    </source>
</evidence>
<evidence type="ECO:0000256" key="3">
    <source>
        <dbReference type="ARBA" id="ARBA00023163"/>
    </source>
</evidence>
<dbReference type="Gene3D" id="1.10.10.10">
    <property type="entry name" value="Winged helix-like DNA-binding domain superfamily/Winged helix DNA-binding domain"/>
    <property type="match status" value="1"/>
</dbReference>
<dbReference type="InterPro" id="IPR036388">
    <property type="entry name" value="WH-like_DNA-bd_sf"/>
</dbReference>
<reference evidence="5 6" key="1">
    <citation type="submission" date="2017-08" db="EMBL/GenBank/DDBJ databases">
        <title>Complete genome sequence of Gluconacetobacter saccharivorans CV1 isolated from Fermented Vinegar.</title>
        <authorList>
            <person name="Kim S.-Y."/>
        </authorList>
    </citation>
    <scope>NUCLEOTIDE SEQUENCE [LARGE SCALE GENOMIC DNA]</scope>
    <source>
        <strain evidence="5 6">CV1</strain>
        <plasmid evidence="5 6">unnamed2</plasmid>
    </source>
</reference>
<dbReference type="Proteomes" id="UP000264120">
    <property type="component" value="Plasmid unnamed2"/>
</dbReference>
<feature type="domain" description="HTH hxlR-type" evidence="4">
    <location>
        <begin position="42"/>
        <end position="140"/>
    </location>
</feature>
<dbReference type="CDD" id="cd00090">
    <property type="entry name" value="HTH_ARSR"/>
    <property type="match status" value="1"/>
</dbReference>
<evidence type="ECO:0000313" key="6">
    <source>
        <dbReference type="Proteomes" id="UP000264120"/>
    </source>
</evidence>
<dbReference type="GO" id="GO:0006355">
    <property type="term" value="P:regulation of DNA-templated transcription"/>
    <property type="evidence" value="ECO:0007669"/>
    <property type="project" value="UniProtKB-ARBA"/>
</dbReference>
<keyword evidence="6" id="KW-1185">Reference proteome</keyword>
<evidence type="ECO:0000259" key="4">
    <source>
        <dbReference type="PROSITE" id="PS51118"/>
    </source>
</evidence>
<dbReference type="PROSITE" id="PS51118">
    <property type="entry name" value="HTH_HXLR"/>
    <property type="match status" value="1"/>
</dbReference>
<dbReference type="PANTHER" id="PTHR33204:SF29">
    <property type="entry name" value="TRANSCRIPTIONAL REGULATOR"/>
    <property type="match status" value="1"/>
</dbReference>
<keyword evidence="1" id="KW-0805">Transcription regulation</keyword>
<evidence type="ECO:0000256" key="1">
    <source>
        <dbReference type="ARBA" id="ARBA00023015"/>
    </source>
</evidence>
<name>A0A347WGR8_9PROT</name>
<geneLocation type="plasmid" evidence="5 6">
    <name>unnamed2</name>
</geneLocation>
<dbReference type="InterPro" id="IPR011991">
    <property type="entry name" value="ArsR-like_HTH"/>
</dbReference>
<proteinExistence type="predicted"/>
<dbReference type="PANTHER" id="PTHR33204">
    <property type="entry name" value="TRANSCRIPTIONAL REGULATOR, MARR FAMILY"/>
    <property type="match status" value="1"/>
</dbReference>
<sequence>MKENSEHYAGFGQERTFNAHSIGNDTVMARIRHKSLDCSPGCAVEATLQLIDGKWKGVILYHLLEGTLRFNEIRRRLPNITQRMLTAQLRELEQDGFVLRTVYAEVPPKVEYSLTPRGRTLEPVIMALKKWGDENTGFRRDSESPADLDEPAADCPVSCVQAGGGAGSVSDPDPRCGHAPGLSPGACTVPGISSCSRMMDRYTGHHTET</sequence>
<dbReference type="Pfam" id="PF01638">
    <property type="entry name" value="HxlR"/>
    <property type="match status" value="1"/>
</dbReference>
<dbReference type="AlphaFoldDB" id="A0A347WGR8"/>
<keyword evidence="2" id="KW-0238">DNA-binding</keyword>
<dbReference type="InterPro" id="IPR036390">
    <property type="entry name" value="WH_DNA-bd_sf"/>
</dbReference>
<protein>
    <submittedName>
        <fullName evidence="5">Putative HTH-type transcriptional regulator YybR</fullName>
    </submittedName>
</protein>
<dbReference type="EMBL" id="CP023038">
    <property type="protein sequence ID" value="AXY24061.1"/>
    <property type="molecule type" value="Genomic_DNA"/>
</dbReference>
<dbReference type="SUPFAM" id="SSF46785">
    <property type="entry name" value="Winged helix' DNA-binding domain"/>
    <property type="match status" value="1"/>
</dbReference>
<keyword evidence="3" id="KW-0804">Transcription</keyword>
<dbReference type="KEGG" id="ksc:CD178_03317"/>
<accession>A0A347WGR8</accession>
<keyword evidence="5" id="KW-0614">Plasmid</keyword>
<gene>
    <name evidence="5" type="primary">yybR</name>
    <name evidence="5" type="ORF">CD178_03317</name>
</gene>
<evidence type="ECO:0000313" key="5">
    <source>
        <dbReference type="EMBL" id="AXY24061.1"/>
    </source>
</evidence>
<organism evidence="5 6">
    <name type="scientific">Komagataeibacter saccharivorans</name>
    <dbReference type="NCBI Taxonomy" id="265959"/>
    <lineage>
        <taxon>Bacteria</taxon>
        <taxon>Pseudomonadati</taxon>
        <taxon>Pseudomonadota</taxon>
        <taxon>Alphaproteobacteria</taxon>
        <taxon>Acetobacterales</taxon>
        <taxon>Acetobacteraceae</taxon>
        <taxon>Komagataeibacter</taxon>
    </lineage>
</organism>
<dbReference type="GO" id="GO:0003677">
    <property type="term" value="F:DNA binding"/>
    <property type="evidence" value="ECO:0007669"/>
    <property type="project" value="UniProtKB-KW"/>
</dbReference>